<keyword evidence="1" id="KW-0833">Ubl conjugation pathway</keyword>
<dbReference type="InterPro" id="IPR036047">
    <property type="entry name" value="F-box-like_dom_sf"/>
</dbReference>
<accession>A0ABD0LW38</accession>
<reference evidence="4 5" key="1">
    <citation type="journal article" date="2023" name="Sci. Data">
        <title>Genome assembly of the Korean intertidal mud-creeper Batillaria attramentaria.</title>
        <authorList>
            <person name="Patra A.K."/>
            <person name="Ho P.T."/>
            <person name="Jun S."/>
            <person name="Lee S.J."/>
            <person name="Kim Y."/>
            <person name="Won Y.J."/>
        </authorList>
    </citation>
    <scope>NUCLEOTIDE SEQUENCE [LARGE SCALE GENOMIC DNA]</scope>
    <source>
        <strain evidence="4">Wonlab-2016</strain>
    </source>
</reference>
<dbReference type="SUPFAM" id="SSF52047">
    <property type="entry name" value="RNI-like"/>
    <property type="match status" value="2"/>
</dbReference>
<evidence type="ECO:0000313" key="5">
    <source>
        <dbReference type="Proteomes" id="UP001519460"/>
    </source>
</evidence>
<evidence type="ECO:0000256" key="1">
    <source>
        <dbReference type="ARBA" id="ARBA00022786"/>
    </source>
</evidence>
<feature type="region of interest" description="Disordered" evidence="2">
    <location>
        <begin position="1"/>
        <end position="31"/>
    </location>
</feature>
<organism evidence="4 5">
    <name type="scientific">Batillaria attramentaria</name>
    <dbReference type="NCBI Taxonomy" id="370345"/>
    <lineage>
        <taxon>Eukaryota</taxon>
        <taxon>Metazoa</taxon>
        <taxon>Spiralia</taxon>
        <taxon>Lophotrochozoa</taxon>
        <taxon>Mollusca</taxon>
        <taxon>Gastropoda</taxon>
        <taxon>Caenogastropoda</taxon>
        <taxon>Sorbeoconcha</taxon>
        <taxon>Cerithioidea</taxon>
        <taxon>Batillariidae</taxon>
        <taxon>Batillaria</taxon>
    </lineage>
</organism>
<name>A0ABD0LW38_9CAEN</name>
<dbReference type="AlphaFoldDB" id="A0ABD0LW38"/>
<dbReference type="PROSITE" id="PS50181">
    <property type="entry name" value="FBOX"/>
    <property type="match status" value="1"/>
</dbReference>
<comment type="caution">
    <text evidence="4">The sequence shown here is derived from an EMBL/GenBank/DDBJ whole genome shotgun (WGS) entry which is preliminary data.</text>
</comment>
<evidence type="ECO:0000313" key="4">
    <source>
        <dbReference type="EMBL" id="KAK7503819.1"/>
    </source>
</evidence>
<protein>
    <recommendedName>
        <fullName evidence="3">F-box domain-containing protein</fullName>
    </recommendedName>
</protein>
<sequence length="501" mass="55441">MTQSSFHTKGETPGNPTEAGTKVVGLETSQDTDGSREERYCKCTGFVEDSIIEGVCCKCAENSLDTLGTSISELTVDERRLHEVPVLNGTELESRPDVVSSFQNEHKLDRVGMVPECAGSGLSMSTVSSLSIESLPPEILLKIFSFLQPVELCRHVTRVCKQWHTLAYDHSLWHRLDLSRVHLPLTGFDICRIVQRVGSSIHQLNLHALDCLTPAEMAVIAESCPELTHLDLGFVSGVNPVMVHSILSSCHRLHHINVEGCKDVHHEFVRVMVSVAQSALCHLNFSHCPLVDDSLLLLSARLSKIVALNIDGISWISDRTVRDLAEKHKGSLESLELDGAELTDYAIAALVPCQRLTFLSISFCELLSDNSLSYIQTLPSLRRLCLRKGVMFSSEGLTKFLSSPSLSSLSHLDLSECASLRDVGVQALVRCALVNLYLVGLHRLTGSCLDRVPEDMPSLRRLDLQQCNLIQDPLVEDVVRRKPDLVVINYYGEMFVHGPQD</sequence>
<gene>
    <name evidence="4" type="ORF">BaRGS_00004942</name>
</gene>
<dbReference type="SUPFAM" id="SSF81383">
    <property type="entry name" value="F-box domain"/>
    <property type="match status" value="1"/>
</dbReference>
<dbReference type="EMBL" id="JACVVK020000018">
    <property type="protein sequence ID" value="KAK7503819.1"/>
    <property type="molecule type" value="Genomic_DNA"/>
</dbReference>
<feature type="domain" description="F-box" evidence="3">
    <location>
        <begin position="129"/>
        <end position="176"/>
    </location>
</feature>
<dbReference type="PANTHER" id="PTHR13318">
    <property type="entry name" value="PARTNER OF PAIRED, ISOFORM B-RELATED"/>
    <property type="match status" value="1"/>
</dbReference>
<dbReference type="InterPro" id="IPR001611">
    <property type="entry name" value="Leu-rich_rpt"/>
</dbReference>
<dbReference type="SMART" id="SM00256">
    <property type="entry name" value="FBOX"/>
    <property type="match status" value="1"/>
</dbReference>
<dbReference type="InterPro" id="IPR001810">
    <property type="entry name" value="F-box_dom"/>
</dbReference>
<dbReference type="Proteomes" id="UP001519460">
    <property type="component" value="Unassembled WGS sequence"/>
</dbReference>
<keyword evidence="5" id="KW-1185">Reference proteome</keyword>
<dbReference type="Pfam" id="PF12937">
    <property type="entry name" value="F-box-like"/>
    <property type="match status" value="1"/>
</dbReference>
<dbReference type="Pfam" id="PF13516">
    <property type="entry name" value="LRR_6"/>
    <property type="match status" value="1"/>
</dbReference>
<evidence type="ECO:0000259" key="3">
    <source>
        <dbReference type="PROSITE" id="PS50181"/>
    </source>
</evidence>
<evidence type="ECO:0000256" key="2">
    <source>
        <dbReference type="SAM" id="MobiDB-lite"/>
    </source>
</evidence>
<dbReference type="PANTHER" id="PTHR13318:SF190">
    <property type="entry name" value="PARTNER OF PAIRED, ISOFORM B"/>
    <property type="match status" value="1"/>
</dbReference>
<proteinExistence type="predicted"/>
<dbReference type="Gene3D" id="3.80.10.10">
    <property type="entry name" value="Ribonuclease Inhibitor"/>
    <property type="match status" value="2"/>
</dbReference>
<dbReference type="SMART" id="SM00367">
    <property type="entry name" value="LRR_CC"/>
    <property type="match status" value="7"/>
</dbReference>
<dbReference type="InterPro" id="IPR006553">
    <property type="entry name" value="Leu-rich_rpt_Cys-con_subtyp"/>
</dbReference>
<dbReference type="InterPro" id="IPR032675">
    <property type="entry name" value="LRR_dom_sf"/>
</dbReference>